<feature type="signal peptide" evidence="1">
    <location>
        <begin position="1"/>
        <end position="21"/>
    </location>
</feature>
<gene>
    <name evidence="2" type="ORF">B0I35DRAFT_55348</name>
</gene>
<keyword evidence="1" id="KW-0732">Signal</keyword>
<evidence type="ECO:0000256" key="1">
    <source>
        <dbReference type="SAM" id="SignalP"/>
    </source>
</evidence>
<dbReference type="EMBL" id="JAGPNK010000010">
    <property type="protein sequence ID" value="KAH7312400.1"/>
    <property type="molecule type" value="Genomic_DNA"/>
</dbReference>
<evidence type="ECO:0008006" key="4">
    <source>
        <dbReference type="Google" id="ProtNLM"/>
    </source>
</evidence>
<accession>A0A8K0SQR3</accession>
<reference evidence="2" key="1">
    <citation type="journal article" date="2021" name="Nat. Commun.">
        <title>Genetic determinants of endophytism in the Arabidopsis root mycobiome.</title>
        <authorList>
            <person name="Mesny F."/>
            <person name="Miyauchi S."/>
            <person name="Thiergart T."/>
            <person name="Pickel B."/>
            <person name="Atanasova L."/>
            <person name="Karlsson M."/>
            <person name="Huettel B."/>
            <person name="Barry K.W."/>
            <person name="Haridas S."/>
            <person name="Chen C."/>
            <person name="Bauer D."/>
            <person name="Andreopoulos W."/>
            <person name="Pangilinan J."/>
            <person name="LaButti K."/>
            <person name="Riley R."/>
            <person name="Lipzen A."/>
            <person name="Clum A."/>
            <person name="Drula E."/>
            <person name="Henrissat B."/>
            <person name="Kohler A."/>
            <person name="Grigoriev I.V."/>
            <person name="Martin F.M."/>
            <person name="Hacquard S."/>
        </authorList>
    </citation>
    <scope>NUCLEOTIDE SEQUENCE</scope>
    <source>
        <strain evidence="2">MPI-CAGE-CH-0235</strain>
    </source>
</reference>
<feature type="chain" id="PRO_5035461349" description="Secreted protein" evidence="1">
    <location>
        <begin position="22"/>
        <end position="202"/>
    </location>
</feature>
<dbReference type="Proteomes" id="UP000813444">
    <property type="component" value="Unassembled WGS sequence"/>
</dbReference>
<organism evidence="2 3">
    <name type="scientific">Stachybotrys elegans</name>
    <dbReference type="NCBI Taxonomy" id="80388"/>
    <lineage>
        <taxon>Eukaryota</taxon>
        <taxon>Fungi</taxon>
        <taxon>Dikarya</taxon>
        <taxon>Ascomycota</taxon>
        <taxon>Pezizomycotina</taxon>
        <taxon>Sordariomycetes</taxon>
        <taxon>Hypocreomycetidae</taxon>
        <taxon>Hypocreales</taxon>
        <taxon>Stachybotryaceae</taxon>
        <taxon>Stachybotrys</taxon>
    </lineage>
</organism>
<protein>
    <recommendedName>
        <fullName evidence="4">Secreted protein</fullName>
    </recommendedName>
</protein>
<evidence type="ECO:0000313" key="2">
    <source>
        <dbReference type="EMBL" id="KAH7312400.1"/>
    </source>
</evidence>
<keyword evidence="3" id="KW-1185">Reference proteome</keyword>
<evidence type="ECO:0000313" key="3">
    <source>
        <dbReference type="Proteomes" id="UP000813444"/>
    </source>
</evidence>
<name>A0A8K0SQR3_9HYPO</name>
<dbReference type="AlphaFoldDB" id="A0A8K0SQR3"/>
<proteinExistence type="predicted"/>
<comment type="caution">
    <text evidence="2">The sequence shown here is derived from an EMBL/GenBank/DDBJ whole genome shotgun (WGS) entry which is preliminary data.</text>
</comment>
<sequence>MMIASLVIPGVCCLIVSPSLAYPGKPGSSCLPTMFARVCATPMTLNRGAAYPHWHGQHCSDNHVQDPRSLIFSQFPANETSCKAHHTLCMHAGRSPIHASASSPPWHVRADRYRIAFLKYLARLLMARHLPEMPSLRPAISRFPCRFSSCHQRQLMCSVIHPWVVPQLLPPHFAITEMPNSARLPALLRPAFSCPARIVGCI</sequence>